<reference evidence="1 2" key="1">
    <citation type="journal article" date="2019" name="Philos. Trans. R. Soc. Lond., B, Biol. Sci.">
        <title>Ant behaviour and brain gene expression of defending hosts depend on the ecological success of the intruding social parasite.</title>
        <authorList>
            <person name="Kaur R."/>
            <person name="Stoldt M."/>
            <person name="Jongepier E."/>
            <person name="Feldmeyer B."/>
            <person name="Menzel F."/>
            <person name="Bornberg-Bauer E."/>
            <person name="Foitzik S."/>
        </authorList>
    </citation>
    <scope>NUCLEOTIDE SEQUENCE [LARGE SCALE GENOMIC DNA]</scope>
    <source>
        <tissue evidence="1">Whole body</tissue>
    </source>
</reference>
<sequence length="270" mass="30413">MDSILYRINQQLTSSHFIANAYDNFIGADSTGITKLRIERYLSTLEALWTRFNKQHDELLMTIAGLAIEERLAALSHSYFSEQIQSETHVCYLAVVEQLKALLVAERPSIADSSLNTSLDRPIVESSVLTQSLDRPIVASSSSSQFLEQPVAVSSSSTQAQTTENLVTNNFQSVHARLPYIKIPHFDGDPTKWLSFRDLFSSLVLDKKHLTDVEKLQYLKTSLTDTAAHLIENTTLTSENLTREWNSLLSFYDNPINNTIESCRNRTGHS</sequence>
<gene>
    <name evidence="1" type="ORF">DBV15_12045</name>
</gene>
<dbReference type="AlphaFoldDB" id="A0A4S2K9Q9"/>
<evidence type="ECO:0000313" key="2">
    <source>
        <dbReference type="Proteomes" id="UP000310200"/>
    </source>
</evidence>
<dbReference type="InterPro" id="IPR005312">
    <property type="entry name" value="DUF1759"/>
</dbReference>
<name>A0A4S2K9Q9_9HYME</name>
<dbReference type="EMBL" id="QBLH01003002">
    <property type="protein sequence ID" value="TGZ46013.1"/>
    <property type="molecule type" value="Genomic_DNA"/>
</dbReference>
<dbReference type="Proteomes" id="UP000310200">
    <property type="component" value="Unassembled WGS sequence"/>
</dbReference>
<organism evidence="1 2">
    <name type="scientific">Temnothorax longispinosus</name>
    <dbReference type="NCBI Taxonomy" id="300112"/>
    <lineage>
        <taxon>Eukaryota</taxon>
        <taxon>Metazoa</taxon>
        <taxon>Ecdysozoa</taxon>
        <taxon>Arthropoda</taxon>
        <taxon>Hexapoda</taxon>
        <taxon>Insecta</taxon>
        <taxon>Pterygota</taxon>
        <taxon>Neoptera</taxon>
        <taxon>Endopterygota</taxon>
        <taxon>Hymenoptera</taxon>
        <taxon>Apocrita</taxon>
        <taxon>Aculeata</taxon>
        <taxon>Formicoidea</taxon>
        <taxon>Formicidae</taxon>
        <taxon>Myrmicinae</taxon>
        <taxon>Temnothorax</taxon>
    </lineage>
</organism>
<keyword evidence="2" id="KW-1185">Reference proteome</keyword>
<accession>A0A4S2K9Q9</accession>
<comment type="caution">
    <text evidence="1">The sequence shown here is derived from an EMBL/GenBank/DDBJ whole genome shotgun (WGS) entry which is preliminary data.</text>
</comment>
<evidence type="ECO:0000313" key="1">
    <source>
        <dbReference type="EMBL" id="TGZ46013.1"/>
    </source>
</evidence>
<dbReference type="Pfam" id="PF03564">
    <property type="entry name" value="DUF1759"/>
    <property type="match status" value="1"/>
</dbReference>
<dbReference type="PANTHER" id="PTHR22954">
    <property type="entry name" value="RETROVIRAL PROTEASE-RELATED"/>
    <property type="match status" value="1"/>
</dbReference>
<protein>
    <submittedName>
        <fullName evidence="1">Uncharacterized protein</fullName>
    </submittedName>
</protein>
<dbReference type="PANTHER" id="PTHR22954:SF3">
    <property type="entry name" value="PROTEIN CBG08539"/>
    <property type="match status" value="1"/>
</dbReference>
<proteinExistence type="predicted"/>
<dbReference type="STRING" id="300112.A0A4S2K9Q9"/>